<dbReference type="Gene3D" id="3.30.710.10">
    <property type="entry name" value="Potassium Channel Kv1.1, Chain A"/>
    <property type="match status" value="1"/>
</dbReference>
<evidence type="ECO:0000259" key="2">
    <source>
        <dbReference type="PROSITE" id="PS50097"/>
    </source>
</evidence>
<reference evidence="3" key="2">
    <citation type="submission" date="2023-06" db="EMBL/GenBank/DDBJ databases">
        <authorList>
            <consortium name="Lawrence Berkeley National Laboratory"/>
            <person name="Haridas S."/>
            <person name="Hensen N."/>
            <person name="Bonometti L."/>
            <person name="Westerberg I."/>
            <person name="Brannstrom I.O."/>
            <person name="Guillou S."/>
            <person name="Cros-Aarteil S."/>
            <person name="Calhoun S."/>
            <person name="Kuo A."/>
            <person name="Mondo S."/>
            <person name="Pangilinan J."/>
            <person name="Riley R."/>
            <person name="LaButti K."/>
            <person name="Andreopoulos B."/>
            <person name="Lipzen A."/>
            <person name="Chen C."/>
            <person name="Yanf M."/>
            <person name="Daum C."/>
            <person name="Ng V."/>
            <person name="Clum A."/>
            <person name="Steindorff A."/>
            <person name="Ohm R."/>
            <person name="Martin F."/>
            <person name="Silar P."/>
            <person name="Natvig D."/>
            <person name="Lalanne C."/>
            <person name="Gautier V."/>
            <person name="Ament-velasquez S.L."/>
            <person name="Kruys A."/>
            <person name="Hutchinson M.I."/>
            <person name="Powell A.J."/>
            <person name="Barry K."/>
            <person name="Miller A.N."/>
            <person name="Grigoriev I.V."/>
            <person name="Debuchy R."/>
            <person name="Gladieux P."/>
            <person name="Thoren M.H."/>
            <person name="Johannesson H."/>
        </authorList>
    </citation>
    <scope>NUCLEOTIDE SEQUENCE</scope>
    <source>
        <strain evidence="3">CBS 232.78</strain>
    </source>
</reference>
<organism evidence="3 4">
    <name type="scientific">Podospora didyma</name>
    <dbReference type="NCBI Taxonomy" id="330526"/>
    <lineage>
        <taxon>Eukaryota</taxon>
        <taxon>Fungi</taxon>
        <taxon>Dikarya</taxon>
        <taxon>Ascomycota</taxon>
        <taxon>Pezizomycotina</taxon>
        <taxon>Sordariomycetes</taxon>
        <taxon>Sordariomycetidae</taxon>
        <taxon>Sordariales</taxon>
        <taxon>Podosporaceae</taxon>
        <taxon>Podospora</taxon>
    </lineage>
</organism>
<proteinExistence type="predicted"/>
<dbReference type="Pfam" id="PF00651">
    <property type="entry name" value="BTB"/>
    <property type="match status" value="1"/>
</dbReference>
<accession>A0AAE0K561</accession>
<dbReference type="EMBL" id="JAULSW010000009">
    <property type="protein sequence ID" value="KAK3369827.1"/>
    <property type="molecule type" value="Genomic_DNA"/>
</dbReference>
<dbReference type="AlphaFoldDB" id="A0AAE0K561"/>
<dbReference type="PANTHER" id="PTHR47843">
    <property type="entry name" value="BTB DOMAIN-CONTAINING PROTEIN-RELATED"/>
    <property type="match status" value="1"/>
</dbReference>
<name>A0AAE0K561_9PEZI</name>
<dbReference type="Proteomes" id="UP001285441">
    <property type="component" value="Unassembled WGS sequence"/>
</dbReference>
<reference evidence="3" key="1">
    <citation type="journal article" date="2023" name="Mol. Phylogenet. Evol.">
        <title>Genome-scale phylogeny and comparative genomics of the fungal order Sordariales.</title>
        <authorList>
            <person name="Hensen N."/>
            <person name="Bonometti L."/>
            <person name="Westerberg I."/>
            <person name="Brannstrom I.O."/>
            <person name="Guillou S."/>
            <person name="Cros-Aarteil S."/>
            <person name="Calhoun S."/>
            <person name="Haridas S."/>
            <person name="Kuo A."/>
            <person name="Mondo S."/>
            <person name="Pangilinan J."/>
            <person name="Riley R."/>
            <person name="LaButti K."/>
            <person name="Andreopoulos B."/>
            <person name="Lipzen A."/>
            <person name="Chen C."/>
            <person name="Yan M."/>
            <person name="Daum C."/>
            <person name="Ng V."/>
            <person name="Clum A."/>
            <person name="Steindorff A."/>
            <person name="Ohm R.A."/>
            <person name="Martin F."/>
            <person name="Silar P."/>
            <person name="Natvig D.O."/>
            <person name="Lalanne C."/>
            <person name="Gautier V."/>
            <person name="Ament-Velasquez S.L."/>
            <person name="Kruys A."/>
            <person name="Hutchinson M.I."/>
            <person name="Powell A.J."/>
            <person name="Barry K."/>
            <person name="Miller A.N."/>
            <person name="Grigoriev I.V."/>
            <person name="Debuchy R."/>
            <person name="Gladieux P."/>
            <person name="Hiltunen Thoren M."/>
            <person name="Johannesson H."/>
        </authorList>
    </citation>
    <scope>NUCLEOTIDE SEQUENCE</scope>
    <source>
        <strain evidence="3">CBS 232.78</strain>
    </source>
</reference>
<feature type="compositionally biased region" description="Low complexity" evidence="1">
    <location>
        <begin position="118"/>
        <end position="128"/>
    </location>
</feature>
<gene>
    <name evidence="3" type="ORF">B0H63DRAFT_551704</name>
</gene>
<dbReference type="SUPFAM" id="SSF54695">
    <property type="entry name" value="POZ domain"/>
    <property type="match status" value="1"/>
</dbReference>
<dbReference type="InterPro" id="IPR011333">
    <property type="entry name" value="SKP1/BTB/POZ_sf"/>
</dbReference>
<feature type="compositionally biased region" description="Basic and acidic residues" evidence="1">
    <location>
        <begin position="129"/>
        <end position="145"/>
    </location>
</feature>
<evidence type="ECO:0000313" key="3">
    <source>
        <dbReference type="EMBL" id="KAK3369827.1"/>
    </source>
</evidence>
<keyword evidence="4" id="KW-1185">Reference proteome</keyword>
<protein>
    <recommendedName>
        <fullName evidence="2">BTB domain-containing protein</fullName>
    </recommendedName>
</protein>
<evidence type="ECO:0000256" key="1">
    <source>
        <dbReference type="SAM" id="MobiDB-lite"/>
    </source>
</evidence>
<feature type="region of interest" description="Disordered" evidence="1">
    <location>
        <begin position="93"/>
        <end position="147"/>
    </location>
</feature>
<dbReference type="PANTHER" id="PTHR47843:SF5">
    <property type="entry name" value="BTB_POZ DOMAIN PROTEIN"/>
    <property type="match status" value="1"/>
</dbReference>
<sequence length="274" mass="30777">MAEVGDSSLKSKFDGDGDDAEYPNSKFPKKATDFMLICGSEQFHVHKSVLCREPKVFAAACDGTWKEAIVGVFDMADDELLMVRRMVETLYFGDDNTDGNRGDDNDSSPPTKKKRKISSGPSSPIITSGKEKASETNDKNNDDRSAILTPLNQHPRMFALADKYDIPGLQSLAVQKYDEYILRISPYRTVAPSFAECTQEVLLSVPDVFTLTPASQRPLQVATILYMRAWLKESILRCPETRDLYDETCAAVPEFVKEFSDSHMEFPERGFYTH</sequence>
<evidence type="ECO:0000313" key="4">
    <source>
        <dbReference type="Proteomes" id="UP001285441"/>
    </source>
</evidence>
<feature type="domain" description="BTB" evidence="2">
    <location>
        <begin position="32"/>
        <end position="99"/>
    </location>
</feature>
<feature type="region of interest" description="Disordered" evidence="1">
    <location>
        <begin position="1"/>
        <end position="24"/>
    </location>
</feature>
<comment type="caution">
    <text evidence="3">The sequence shown here is derived from an EMBL/GenBank/DDBJ whole genome shotgun (WGS) entry which is preliminary data.</text>
</comment>
<dbReference type="PROSITE" id="PS50097">
    <property type="entry name" value="BTB"/>
    <property type="match status" value="1"/>
</dbReference>
<dbReference type="InterPro" id="IPR000210">
    <property type="entry name" value="BTB/POZ_dom"/>
</dbReference>